<feature type="region of interest" description="Disordered" evidence="1">
    <location>
        <begin position="245"/>
        <end position="289"/>
    </location>
</feature>
<evidence type="ECO:0000313" key="3">
    <source>
        <dbReference type="Proteomes" id="UP000719412"/>
    </source>
</evidence>
<sequence length="311" mass="34511">MFDNLITRITSPSSRRRHTYHCPEVHSDPEDNEPVTPRKPRLLERRKKGRRAAESGLRQARSLGRLDGLKEIEETCGGGTELTRPEICISQIPFTGGKNLDDISSLDMLTISVRHSESMKNQITSASGCRSCDVTRSRIFVVFGVICANCGAATVVVHMQPGACLTVNSGVMNRINEVERKQAFDAFAYKPQQQFHTPTKSFAIDRVGGEDCANKITSDRTGLTIFAGAIFDSTVKNVIAKKATDKRMNESEDPADQTHQQTTRWKTVPTADAAGEVRPVEKAARDSKQKKVVSVVDAIRRKKVDCRRPRN</sequence>
<evidence type="ECO:0000256" key="1">
    <source>
        <dbReference type="SAM" id="MobiDB-lite"/>
    </source>
</evidence>
<proteinExistence type="predicted"/>
<feature type="compositionally biased region" description="Basic and acidic residues" evidence="1">
    <location>
        <begin position="278"/>
        <end position="289"/>
    </location>
</feature>
<feature type="region of interest" description="Disordered" evidence="1">
    <location>
        <begin position="1"/>
        <end position="57"/>
    </location>
</feature>
<dbReference type="Proteomes" id="UP000719412">
    <property type="component" value="Unassembled WGS sequence"/>
</dbReference>
<comment type="caution">
    <text evidence="2">The sequence shown here is derived from an EMBL/GenBank/DDBJ whole genome shotgun (WGS) entry which is preliminary data.</text>
</comment>
<dbReference type="AlphaFoldDB" id="A0A8J6H6Z5"/>
<evidence type="ECO:0000313" key="2">
    <source>
        <dbReference type="EMBL" id="KAH0809022.1"/>
    </source>
</evidence>
<organism evidence="2 3">
    <name type="scientific">Tenebrio molitor</name>
    <name type="common">Yellow mealworm beetle</name>
    <dbReference type="NCBI Taxonomy" id="7067"/>
    <lineage>
        <taxon>Eukaryota</taxon>
        <taxon>Metazoa</taxon>
        <taxon>Ecdysozoa</taxon>
        <taxon>Arthropoda</taxon>
        <taxon>Hexapoda</taxon>
        <taxon>Insecta</taxon>
        <taxon>Pterygota</taxon>
        <taxon>Neoptera</taxon>
        <taxon>Endopterygota</taxon>
        <taxon>Coleoptera</taxon>
        <taxon>Polyphaga</taxon>
        <taxon>Cucujiformia</taxon>
        <taxon>Tenebrionidae</taxon>
        <taxon>Tenebrio</taxon>
    </lineage>
</organism>
<gene>
    <name evidence="2" type="ORF">GEV33_013769</name>
</gene>
<keyword evidence="3" id="KW-1185">Reference proteome</keyword>
<dbReference type="EMBL" id="JABDTM020028393">
    <property type="protein sequence ID" value="KAH0809022.1"/>
    <property type="molecule type" value="Genomic_DNA"/>
</dbReference>
<feature type="compositionally biased region" description="Low complexity" evidence="1">
    <location>
        <begin position="1"/>
        <end position="13"/>
    </location>
</feature>
<accession>A0A8J6H6Z5</accession>
<name>A0A8J6H6Z5_TENMO</name>
<feature type="compositionally biased region" description="Basic residues" evidence="1">
    <location>
        <begin position="38"/>
        <end position="50"/>
    </location>
</feature>
<protein>
    <submittedName>
        <fullName evidence="2">Uncharacterized protein</fullName>
    </submittedName>
</protein>
<reference evidence="2" key="2">
    <citation type="submission" date="2021-08" db="EMBL/GenBank/DDBJ databases">
        <authorList>
            <person name="Eriksson T."/>
        </authorList>
    </citation>
    <scope>NUCLEOTIDE SEQUENCE</scope>
    <source>
        <strain evidence="2">Stoneville</strain>
        <tissue evidence="2">Whole head</tissue>
    </source>
</reference>
<reference evidence="2" key="1">
    <citation type="journal article" date="2020" name="J Insects Food Feed">
        <title>The yellow mealworm (Tenebrio molitor) genome: a resource for the emerging insects as food and feed industry.</title>
        <authorList>
            <person name="Eriksson T."/>
            <person name="Andere A."/>
            <person name="Kelstrup H."/>
            <person name="Emery V."/>
            <person name="Picard C."/>
        </authorList>
    </citation>
    <scope>NUCLEOTIDE SEQUENCE</scope>
    <source>
        <strain evidence="2">Stoneville</strain>
        <tissue evidence="2">Whole head</tissue>
    </source>
</reference>